<evidence type="ECO:0000256" key="2">
    <source>
        <dbReference type="ARBA" id="ARBA00022857"/>
    </source>
</evidence>
<dbReference type="PRINTS" id="PR00069">
    <property type="entry name" value="ALDKETRDTASE"/>
</dbReference>
<gene>
    <name evidence="5" type="ORF">ACFO7V_00975</name>
</gene>
<evidence type="ECO:0000256" key="1">
    <source>
        <dbReference type="ARBA" id="ARBA00007905"/>
    </source>
</evidence>
<keyword evidence="2" id="KW-0521">NADP</keyword>
<sequence length="277" mass="30397">MSADISSFKLPGDFLMPAIGLGTWPMRESEASDAVTSALNIGYRRIDTAENYQNEQAVGLGLRNSGVPRDEVFVTTKFNKQWHSATGVRQALQNSLNRLGLDYLDLFLIHWPNPEQGTFVQAFTEMQKLVDEGVIRAAGVSNFKPAQLQVLLDAGLTPAVNQIQLDPERRSAPWQAFNTEHGVLTEAYSPLGRGKSEFLQHPTLLQIAAAHAKTPAQVTLRWHVQSGRAAAPKSANPLRQAENLDIFDFEISTAQMAQIEALDTGAGPFTDSDEFGH</sequence>
<organism evidence="5 6">
    <name type="scientific">Glutamicibacter bergerei</name>
    <dbReference type="NCBI Taxonomy" id="256702"/>
    <lineage>
        <taxon>Bacteria</taxon>
        <taxon>Bacillati</taxon>
        <taxon>Actinomycetota</taxon>
        <taxon>Actinomycetes</taxon>
        <taxon>Micrococcales</taxon>
        <taxon>Micrococcaceae</taxon>
        <taxon>Glutamicibacter</taxon>
    </lineage>
</organism>
<dbReference type="RefSeq" id="WP_346059376.1">
    <property type="nucleotide sequence ID" value="NZ_BAAAVQ010000042.1"/>
</dbReference>
<dbReference type="SUPFAM" id="SSF51430">
    <property type="entry name" value="NAD(P)-linked oxidoreductase"/>
    <property type="match status" value="1"/>
</dbReference>
<dbReference type="InterPro" id="IPR020471">
    <property type="entry name" value="AKR"/>
</dbReference>
<evidence type="ECO:0000256" key="3">
    <source>
        <dbReference type="ARBA" id="ARBA00023002"/>
    </source>
</evidence>
<dbReference type="EMBL" id="JBHSHE010000007">
    <property type="protein sequence ID" value="MFC4714717.1"/>
    <property type="molecule type" value="Genomic_DNA"/>
</dbReference>
<keyword evidence="3" id="KW-0560">Oxidoreductase</keyword>
<feature type="domain" description="NADP-dependent oxidoreductase" evidence="4">
    <location>
        <begin position="19"/>
        <end position="263"/>
    </location>
</feature>
<dbReference type="Proteomes" id="UP001595884">
    <property type="component" value="Unassembled WGS sequence"/>
</dbReference>
<evidence type="ECO:0000313" key="6">
    <source>
        <dbReference type="Proteomes" id="UP001595884"/>
    </source>
</evidence>
<comment type="caution">
    <text evidence="5">The sequence shown here is derived from an EMBL/GenBank/DDBJ whole genome shotgun (WGS) entry which is preliminary data.</text>
</comment>
<dbReference type="Gene3D" id="3.20.20.100">
    <property type="entry name" value="NADP-dependent oxidoreductase domain"/>
    <property type="match status" value="1"/>
</dbReference>
<dbReference type="PANTHER" id="PTHR43827:SF3">
    <property type="entry name" value="NADP-DEPENDENT OXIDOREDUCTASE DOMAIN-CONTAINING PROTEIN"/>
    <property type="match status" value="1"/>
</dbReference>
<dbReference type="PIRSF" id="PIRSF000097">
    <property type="entry name" value="AKR"/>
    <property type="match status" value="1"/>
</dbReference>
<keyword evidence="6" id="KW-1185">Reference proteome</keyword>
<reference evidence="6" key="1">
    <citation type="journal article" date="2019" name="Int. J. Syst. Evol. Microbiol.">
        <title>The Global Catalogue of Microorganisms (GCM) 10K type strain sequencing project: providing services to taxonomists for standard genome sequencing and annotation.</title>
        <authorList>
            <consortium name="The Broad Institute Genomics Platform"/>
            <consortium name="The Broad Institute Genome Sequencing Center for Infectious Disease"/>
            <person name="Wu L."/>
            <person name="Ma J."/>
        </authorList>
    </citation>
    <scope>NUCLEOTIDE SEQUENCE [LARGE SCALE GENOMIC DNA]</scope>
    <source>
        <strain evidence="6">CGMCC 1.12849</strain>
    </source>
</reference>
<dbReference type="InterPro" id="IPR036812">
    <property type="entry name" value="NAD(P)_OxRdtase_dom_sf"/>
</dbReference>
<dbReference type="PANTHER" id="PTHR43827">
    <property type="entry name" value="2,5-DIKETO-D-GLUCONIC ACID REDUCTASE"/>
    <property type="match status" value="1"/>
</dbReference>
<dbReference type="CDD" id="cd19071">
    <property type="entry name" value="AKR_AKR1-5-like"/>
    <property type="match status" value="1"/>
</dbReference>
<comment type="similarity">
    <text evidence="1">Belongs to the aldo/keto reductase family.</text>
</comment>
<name>A0ABV9MFT3_9MICC</name>
<evidence type="ECO:0000313" key="5">
    <source>
        <dbReference type="EMBL" id="MFC4714717.1"/>
    </source>
</evidence>
<protein>
    <submittedName>
        <fullName evidence="5">Aldo/keto reductase</fullName>
    </submittedName>
</protein>
<dbReference type="Pfam" id="PF00248">
    <property type="entry name" value="Aldo_ket_red"/>
    <property type="match status" value="1"/>
</dbReference>
<proteinExistence type="inferred from homology"/>
<accession>A0ABV9MFT3</accession>
<evidence type="ECO:0000259" key="4">
    <source>
        <dbReference type="Pfam" id="PF00248"/>
    </source>
</evidence>
<dbReference type="InterPro" id="IPR023210">
    <property type="entry name" value="NADP_OxRdtase_dom"/>
</dbReference>